<reference evidence="2" key="2">
    <citation type="submission" date="2022-01" db="EMBL/GenBank/DDBJ databases">
        <authorList>
            <person name="Yamashiro T."/>
            <person name="Shiraishi A."/>
            <person name="Satake H."/>
            <person name="Nakayama K."/>
        </authorList>
    </citation>
    <scope>NUCLEOTIDE SEQUENCE</scope>
</reference>
<keyword evidence="3" id="KW-1185">Reference proteome</keyword>
<reference evidence="2" key="1">
    <citation type="journal article" date="2022" name="Int. J. Mol. Sci.">
        <title>Draft Genome of Tanacetum Coccineum: Genomic Comparison of Closely Related Tanacetum-Family Plants.</title>
        <authorList>
            <person name="Yamashiro T."/>
            <person name="Shiraishi A."/>
            <person name="Nakayama K."/>
            <person name="Satake H."/>
        </authorList>
    </citation>
    <scope>NUCLEOTIDE SEQUENCE</scope>
</reference>
<protein>
    <submittedName>
        <fullName evidence="2">Uncharacterized protein</fullName>
    </submittedName>
</protein>
<evidence type="ECO:0000256" key="1">
    <source>
        <dbReference type="SAM" id="MobiDB-lite"/>
    </source>
</evidence>
<feature type="compositionally biased region" description="Basic and acidic residues" evidence="1">
    <location>
        <begin position="76"/>
        <end position="88"/>
    </location>
</feature>
<dbReference type="EMBL" id="BQNB010010551">
    <property type="protein sequence ID" value="GJS78797.1"/>
    <property type="molecule type" value="Genomic_DNA"/>
</dbReference>
<gene>
    <name evidence="2" type="ORF">Tco_0728678</name>
</gene>
<comment type="caution">
    <text evidence="2">The sequence shown here is derived from an EMBL/GenBank/DDBJ whole genome shotgun (WGS) entry which is preliminary data.</text>
</comment>
<feature type="region of interest" description="Disordered" evidence="1">
    <location>
        <begin position="72"/>
        <end position="127"/>
    </location>
</feature>
<dbReference type="Proteomes" id="UP001151760">
    <property type="component" value="Unassembled WGS sequence"/>
</dbReference>
<name>A0ABQ4YMP3_9ASTR</name>
<accession>A0ABQ4YMP3</accession>
<sequence>MILWLSPCELRFHLLCGVSQKSLVNHCLDGFWSHVVWVGVVNRVILSSSGLRESLPSVPDAYEYPATIAVSGVPGDRSRVHTDDHDGSEAPDELPNSILSSKTKPFKKHRPPLPPSILSPGESSCPP</sequence>
<organism evidence="2 3">
    <name type="scientific">Tanacetum coccineum</name>
    <dbReference type="NCBI Taxonomy" id="301880"/>
    <lineage>
        <taxon>Eukaryota</taxon>
        <taxon>Viridiplantae</taxon>
        <taxon>Streptophyta</taxon>
        <taxon>Embryophyta</taxon>
        <taxon>Tracheophyta</taxon>
        <taxon>Spermatophyta</taxon>
        <taxon>Magnoliopsida</taxon>
        <taxon>eudicotyledons</taxon>
        <taxon>Gunneridae</taxon>
        <taxon>Pentapetalae</taxon>
        <taxon>asterids</taxon>
        <taxon>campanulids</taxon>
        <taxon>Asterales</taxon>
        <taxon>Asteraceae</taxon>
        <taxon>Asteroideae</taxon>
        <taxon>Anthemideae</taxon>
        <taxon>Anthemidinae</taxon>
        <taxon>Tanacetum</taxon>
    </lineage>
</organism>
<proteinExistence type="predicted"/>
<evidence type="ECO:0000313" key="2">
    <source>
        <dbReference type="EMBL" id="GJS78797.1"/>
    </source>
</evidence>
<evidence type="ECO:0000313" key="3">
    <source>
        <dbReference type="Proteomes" id="UP001151760"/>
    </source>
</evidence>